<dbReference type="AlphaFoldDB" id="A0A9D4QXD9"/>
<sequence length="60" mass="6370">MTSFSSMFGESCSSSALVSFSHSTVCLASVLNPSRSSSSSCRICFCSFKTSLILGIERSM</sequence>
<dbReference type="EMBL" id="JAIWYP010000003">
    <property type="protein sequence ID" value="KAH3846257.1"/>
    <property type="molecule type" value="Genomic_DNA"/>
</dbReference>
<name>A0A9D4QXD9_DREPO</name>
<reference evidence="1" key="1">
    <citation type="journal article" date="2019" name="bioRxiv">
        <title>The Genome of the Zebra Mussel, Dreissena polymorpha: A Resource for Invasive Species Research.</title>
        <authorList>
            <person name="McCartney M.A."/>
            <person name="Auch B."/>
            <person name="Kono T."/>
            <person name="Mallez S."/>
            <person name="Zhang Y."/>
            <person name="Obille A."/>
            <person name="Becker A."/>
            <person name="Abrahante J.E."/>
            <person name="Garbe J."/>
            <person name="Badalamenti J.P."/>
            <person name="Herman A."/>
            <person name="Mangelson H."/>
            <person name="Liachko I."/>
            <person name="Sullivan S."/>
            <person name="Sone E.D."/>
            <person name="Koren S."/>
            <person name="Silverstein K.A.T."/>
            <person name="Beckman K.B."/>
            <person name="Gohl D.M."/>
        </authorList>
    </citation>
    <scope>NUCLEOTIDE SEQUENCE</scope>
    <source>
        <strain evidence="1">Duluth1</strain>
        <tissue evidence="1">Whole animal</tissue>
    </source>
</reference>
<proteinExistence type="predicted"/>
<evidence type="ECO:0000313" key="1">
    <source>
        <dbReference type="EMBL" id="KAH3846257.1"/>
    </source>
</evidence>
<keyword evidence="2" id="KW-1185">Reference proteome</keyword>
<protein>
    <submittedName>
        <fullName evidence="1">Uncharacterized protein</fullName>
    </submittedName>
</protein>
<evidence type="ECO:0000313" key="2">
    <source>
        <dbReference type="Proteomes" id="UP000828390"/>
    </source>
</evidence>
<accession>A0A9D4QXD9</accession>
<comment type="caution">
    <text evidence="1">The sequence shown here is derived from an EMBL/GenBank/DDBJ whole genome shotgun (WGS) entry which is preliminary data.</text>
</comment>
<organism evidence="1 2">
    <name type="scientific">Dreissena polymorpha</name>
    <name type="common">Zebra mussel</name>
    <name type="synonym">Mytilus polymorpha</name>
    <dbReference type="NCBI Taxonomy" id="45954"/>
    <lineage>
        <taxon>Eukaryota</taxon>
        <taxon>Metazoa</taxon>
        <taxon>Spiralia</taxon>
        <taxon>Lophotrochozoa</taxon>
        <taxon>Mollusca</taxon>
        <taxon>Bivalvia</taxon>
        <taxon>Autobranchia</taxon>
        <taxon>Heteroconchia</taxon>
        <taxon>Euheterodonta</taxon>
        <taxon>Imparidentia</taxon>
        <taxon>Neoheterodontei</taxon>
        <taxon>Myida</taxon>
        <taxon>Dreissenoidea</taxon>
        <taxon>Dreissenidae</taxon>
        <taxon>Dreissena</taxon>
    </lineage>
</organism>
<dbReference type="Proteomes" id="UP000828390">
    <property type="component" value="Unassembled WGS sequence"/>
</dbReference>
<reference evidence="1" key="2">
    <citation type="submission" date="2020-11" db="EMBL/GenBank/DDBJ databases">
        <authorList>
            <person name="McCartney M.A."/>
            <person name="Auch B."/>
            <person name="Kono T."/>
            <person name="Mallez S."/>
            <person name="Becker A."/>
            <person name="Gohl D.M."/>
            <person name="Silverstein K.A.T."/>
            <person name="Koren S."/>
            <person name="Bechman K.B."/>
            <person name="Herman A."/>
            <person name="Abrahante J.E."/>
            <person name="Garbe J."/>
        </authorList>
    </citation>
    <scope>NUCLEOTIDE SEQUENCE</scope>
    <source>
        <strain evidence="1">Duluth1</strain>
        <tissue evidence="1">Whole animal</tissue>
    </source>
</reference>
<gene>
    <name evidence="1" type="ORF">DPMN_088556</name>
</gene>